<keyword evidence="1" id="KW-1133">Transmembrane helix</keyword>
<dbReference type="SUPFAM" id="SSF53300">
    <property type="entry name" value="vWA-like"/>
    <property type="match status" value="1"/>
</dbReference>
<evidence type="ECO:0000256" key="1">
    <source>
        <dbReference type="SAM" id="Phobius"/>
    </source>
</evidence>
<keyword evidence="1" id="KW-0812">Transmembrane</keyword>
<dbReference type="InterPro" id="IPR011933">
    <property type="entry name" value="Double_TM_dom"/>
</dbReference>
<evidence type="ECO:0000313" key="4">
    <source>
        <dbReference type="Proteomes" id="UP000317243"/>
    </source>
</evidence>
<dbReference type="InterPro" id="IPR024163">
    <property type="entry name" value="Aerotolerance_reg_N"/>
</dbReference>
<feature type="transmembrane region" description="Helical" evidence="1">
    <location>
        <begin position="53"/>
        <end position="73"/>
    </location>
</feature>
<dbReference type="PANTHER" id="PTHR37464:SF1">
    <property type="entry name" value="BLL2463 PROTEIN"/>
    <property type="match status" value="1"/>
</dbReference>
<feature type="transmembrane region" description="Helical" evidence="1">
    <location>
        <begin position="6"/>
        <end position="24"/>
    </location>
</feature>
<dbReference type="InterPro" id="IPR036465">
    <property type="entry name" value="vWFA_dom_sf"/>
</dbReference>
<evidence type="ECO:0000259" key="2">
    <source>
        <dbReference type="Pfam" id="PF07584"/>
    </source>
</evidence>
<protein>
    <recommendedName>
        <fullName evidence="2">Aerotolerance regulator N-terminal domain-containing protein</fullName>
    </recommendedName>
</protein>
<comment type="caution">
    <text evidence="3">The sequence shown here is derived from an EMBL/GenBank/DDBJ whole genome shotgun (WGS) entry which is preliminary data.</text>
</comment>
<keyword evidence="4" id="KW-1185">Reference proteome</keyword>
<sequence length="672" mass="73275">MTFLQPYILFALPLIALPILIHLINQNRHKTIHWAATMFLVQAKRMSKGIARLRYLLIMLARMLAIAGLIFAVSRPMAGGWLGLTSGSAPDTTIIVLDRSVSMEQKGPGTSLSKRETALEKLAQLLSETSRDSRLILFETTSLEPLELTSAADLADLPQTGRTSMASDIPGLLQSVADYVIANESGRTDVWICSDLRQNDWDPSGGRWEAIRSQLAEREGLRLYLLSYPEVSPSNLAVSVSGVHRRETSGGAELVMDLKLTRDSNEEPVRAVPISFVINGARSTLDAEISGSEMVRNGYTIPIDRESKEGWGRLEIPGDDNPADNSYELTYAEPATQRTLIVSDDPQNAELFNLAAQTPVDRTLTYETVTMSSSETAALPWDETALILWQAPLPDSAIAAQLEAFVRSGRTVIFFPPEFANNSQFLGVRWGDWIESSEVDGFSVERWRTDSDLLANSMSGTPLPVGEIVVREYCELDAAEATILAQLGDGVPLLSRVVTTQGAAYFCTTLPTFPHSNLADNGIVFFIMTHRALASGAAVLGASRNLVAGATNFEDVSDWVPLDESTSEVLVSQRPYNSGVYQSKDSLVAINRPLMEDSPAIVTEESLEQVLSGLNYVIIDDQAGSQSALANEVWRTFLIAMIVALLLEAVLCLPDRESATTSVSQTPVMTSV</sequence>
<name>A0A5C5X5H9_9PLAN</name>
<feature type="domain" description="Aerotolerance regulator N-terminal" evidence="2">
    <location>
        <begin position="1"/>
        <end position="76"/>
    </location>
</feature>
<dbReference type="OrthoDB" id="224458at2"/>
<gene>
    <name evidence="3" type="ORF">KOR42_12460</name>
</gene>
<dbReference type="EMBL" id="SIHI01000001">
    <property type="protein sequence ID" value="TWT57879.1"/>
    <property type="molecule type" value="Genomic_DNA"/>
</dbReference>
<keyword evidence="1" id="KW-0472">Membrane</keyword>
<accession>A0A5C5X5H9</accession>
<dbReference type="Pfam" id="PF07584">
    <property type="entry name" value="BatA"/>
    <property type="match status" value="1"/>
</dbReference>
<evidence type="ECO:0000313" key="3">
    <source>
        <dbReference type="EMBL" id="TWT57879.1"/>
    </source>
</evidence>
<dbReference type="NCBIfam" id="TIGR02226">
    <property type="entry name" value="two_anch"/>
    <property type="match status" value="1"/>
</dbReference>
<organism evidence="3 4">
    <name type="scientific">Thalassoglobus neptunius</name>
    <dbReference type="NCBI Taxonomy" id="1938619"/>
    <lineage>
        <taxon>Bacteria</taxon>
        <taxon>Pseudomonadati</taxon>
        <taxon>Planctomycetota</taxon>
        <taxon>Planctomycetia</taxon>
        <taxon>Planctomycetales</taxon>
        <taxon>Planctomycetaceae</taxon>
        <taxon>Thalassoglobus</taxon>
    </lineage>
</organism>
<dbReference type="PANTHER" id="PTHR37464">
    <property type="entry name" value="BLL2463 PROTEIN"/>
    <property type="match status" value="1"/>
</dbReference>
<dbReference type="AlphaFoldDB" id="A0A5C5X5H9"/>
<dbReference type="Proteomes" id="UP000317243">
    <property type="component" value="Unassembled WGS sequence"/>
</dbReference>
<proteinExistence type="predicted"/>
<reference evidence="3 4" key="1">
    <citation type="submission" date="2019-02" db="EMBL/GenBank/DDBJ databases">
        <title>Deep-cultivation of Planctomycetes and their phenomic and genomic characterization uncovers novel biology.</title>
        <authorList>
            <person name="Wiegand S."/>
            <person name="Jogler M."/>
            <person name="Boedeker C."/>
            <person name="Pinto D."/>
            <person name="Vollmers J."/>
            <person name="Rivas-Marin E."/>
            <person name="Kohn T."/>
            <person name="Peeters S.H."/>
            <person name="Heuer A."/>
            <person name="Rast P."/>
            <person name="Oberbeckmann S."/>
            <person name="Bunk B."/>
            <person name="Jeske O."/>
            <person name="Meyerdierks A."/>
            <person name="Storesund J.E."/>
            <person name="Kallscheuer N."/>
            <person name="Luecker S."/>
            <person name="Lage O.M."/>
            <person name="Pohl T."/>
            <person name="Merkel B.J."/>
            <person name="Hornburger P."/>
            <person name="Mueller R.-W."/>
            <person name="Bruemmer F."/>
            <person name="Labrenz M."/>
            <person name="Spormann A.M."/>
            <person name="Op Den Camp H."/>
            <person name="Overmann J."/>
            <person name="Amann R."/>
            <person name="Jetten M.S.M."/>
            <person name="Mascher T."/>
            <person name="Medema M.H."/>
            <person name="Devos D.P."/>
            <person name="Kaster A.-K."/>
            <person name="Ovreas L."/>
            <person name="Rohde M."/>
            <person name="Galperin M.Y."/>
            <person name="Jogler C."/>
        </authorList>
    </citation>
    <scope>NUCLEOTIDE SEQUENCE [LARGE SCALE GENOMIC DNA]</scope>
    <source>
        <strain evidence="3 4">KOR42</strain>
    </source>
</reference>
<dbReference type="RefSeq" id="WP_146507897.1">
    <property type="nucleotide sequence ID" value="NZ_SIHI01000001.1"/>
</dbReference>